<dbReference type="PANTHER" id="PTHR15032:SF4">
    <property type="entry name" value="N-ACYL-PHOSPHATIDYLETHANOLAMINE-HYDROLYZING PHOSPHOLIPASE D"/>
    <property type="match status" value="1"/>
</dbReference>
<sequence>MATTLGKLPHGEILKRISESEHFQSGSFKNLEPTEMLAPDSSYFKMVMKYWQKPNSIRPSSPIPSTKIDLKSLDTNEPQYIWFGHSSYLLLAEGKKILVDPVFSGYASPVPFAVQSFEGTDIYLPEDMPDLDILLITHDHYDHLDYETMLKLHPKTKTIIVPLGVSAHLLSWGVPLTKIVELDWFESKDIFSNLNVTATPTRHFSGRGVQRNKSLWCSYVLKIGEYKVFVGGDSGYGSVFESIGKKYGPFDLAFLECGQYGDDWPFIHMRPEETALAAKTIGAKSFVPVHWGKFILSLHPWNDPIKRVLVASEELKLNLQIPKIGTSFSFTGSGSVDGWWNFQ</sequence>
<evidence type="ECO:0000259" key="1">
    <source>
        <dbReference type="Pfam" id="PF12706"/>
    </source>
</evidence>
<proteinExistence type="predicted"/>
<dbReference type="Proteomes" id="UP000297891">
    <property type="component" value="Unassembled WGS sequence"/>
</dbReference>
<accession>A0A2M9XZU6</accession>
<dbReference type="Gene3D" id="3.60.15.10">
    <property type="entry name" value="Ribonuclease Z/Hydroxyacylglutathione hydrolase-like"/>
    <property type="match status" value="1"/>
</dbReference>
<dbReference type="AlphaFoldDB" id="A0A2M9XZU6"/>
<dbReference type="InterPro" id="IPR036866">
    <property type="entry name" value="RibonucZ/Hydroxyglut_hydro"/>
</dbReference>
<dbReference type="PANTHER" id="PTHR15032">
    <property type="entry name" value="N-ACYL-PHOSPHATIDYLETHANOLAMINE-HYDROLYZING PHOSPHOLIPASE D"/>
    <property type="match status" value="1"/>
</dbReference>
<dbReference type="EMBL" id="RQFP01000001">
    <property type="protein sequence ID" value="TGK97087.1"/>
    <property type="molecule type" value="Genomic_DNA"/>
</dbReference>
<dbReference type="PIRSF" id="PIRSF038896">
    <property type="entry name" value="NAPE-PLD"/>
    <property type="match status" value="1"/>
</dbReference>
<comment type="caution">
    <text evidence="2">The sequence shown here is derived from an EMBL/GenBank/DDBJ whole genome shotgun (WGS) entry which is preliminary data.</text>
</comment>
<dbReference type="GO" id="GO:0070290">
    <property type="term" value="F:N-acylphosphatidylethanolamine-specific phospholipase D activity"/>
    <property type="evidence" value="ECO:0007669"/>
    <property type="project" value="InterPro"/>
</dbReference>
<name>A0A2M9XZU6_9LEPT</name>
<keyword evidence="2" id="KW-0378">Hydrolase</keyword>
<evidence type="ECO:0000313" key="2">
    <source>
        <dbReference type="EMBL" id="TGK97087.1"/>
    </source>
</evidence>
<dbReference type="Pfam" id="PF12706">
    <property type="entry name" value="Lactamase_B_2"/>
    <property type="match status" value="1"/>
</dbReference>
<evidence type="ECO:0000313" key="3">
    <source>
        <dbReference type="Proteomes" id="UP000297891"/>
    </source>
</evidence>
<organism evidence="2 3">
    <name type="scientific">Leptospira brenneri</name>
    <dbReference type="NCBI Taxonomy" id="2023182"/>
    <lineage>
        <taxon>Bacteria</taxon>
        <taxon>Pseudomonadati</taxon>
        <taxon>Spirochaetota</taxon>
        <taxon>Spirochaetia</taxon>
        <taxon>Leptospirales</taxon>
        <taxon>Leptospiraceae</taxon>
        <taxon>Leptospira</taxon>
    </lineage>
</organism>
<dbReference type="OrthoDB" id="9805728at2"/>
<feature type="domain" description="Metallo-beta-lactamase" evidence="1">
    <location>
        <begin position="96"/>
        <end position="291"/>
    </location>
</feature>
<dbReference type="RefSeq" id="WP_100791510.1">
    <property type="nucleotide sequence ID" value="NZ_NPDQ01000006.1"/>
</dbReference>
<dbReference type="InterPro" id="IPR001279">
    <property type="entry name" value="Metallo-B-lactamas"/>
</dbReference>
<gene>
    <name evidence="2" type="ORF">EHQ30_11000</name>
</gene>
<keyword evidence="3" id="KW-1185">Reference proteome</keyword>
<dbReference type="InterPro" id="IPR024884">
    <property type="entry name" value="NAPE-PLD"/>
</dbReference>
<reference evidence="2" key="1">
    <citation type="journal article" date="2019" name="PLoS Negl. Trop. Dis.">
        <title>Revisiting the worldwide diversity of Leptospira species in the environment.</title>
        <authorList>
            <person name="Vincent A.T."/>
            <person name="Schiettekatte O."/>
            <person name="Bourhy P."/>
            <person name="Veyrier F.J."/>
            <person name="Picardeau M."/>
        </authorList>
    </citation>
    <scope>NUCLEOTIDE SEQUENCE [LARGE SCALE GENOMIC DNA]</scope>
    <source>
        <strain evidence="2">201800277</strain>
    </source>
</reference>
<protein>
    <submittedName>
        <fullName evidence="2">MBL fold metallo-hydrolase</fullName>
    </submittedName>
</protein>
<dbReference type="SUPFAM" id="SSF56281">
    <property type="entry name" value="Metallo-hydrolase/oxidoreductase"/>
    <property type="match status" value="1"/>
</dbReference>
<dbReference type="GO" id="GO:0005737">
    <property type="term" value="C:cytoplasm"/>
    <property type="evidence" value="ECO:0007669"/>
    <property type="project" value="TreeGrafter"/>
</dbReference>
<dbReference type="GO" id="GO:0008270">
    <property type="term" value="F:zinc ion binding"/>
    <property type="evidence" value="ECO:0007669"/>
    <property type="project" value="InterPro"/>
</dbReference>